<evidence type="ECO:0000313" key="3">
    <source>
        <dbReference type="Proteomes" id="UP000007013"/>
    </source>
</evidence>
<dbReference type="EMBL" id="CP001032">
    <property type="protein sequence ID" value="ACB76881.1"/>
    <property type="molecule type" value="Genomic_DNA"/>
</dbReference>
<dbReference type="HOGENOM" id="CLU_2094372_0_0_0"/>
<proteinExistence type="predicted"/>
<evidence type="ECO:0000256" key="1">
    <source>
        <dbReference type="SAM" id="MobiDB-lite"/>
    </source>
</evidence>
<dbReference type="AlphaFoldDB" id="B1ZWC9"/>
<dbReference type="STRING" id="452637.Oter_3604"/>
<dbReference type="Proteomes" id="UP000007013">
    <property type="component" value="Chromosome"/>
</dbReference>
<evidence type="ECO:0000313" key="2">
    <source>
        <dbReference type="EMBL" id="ACB76881.1"/>
    </source>
</evidence>
<accession>B1ZWC9</accession>
<feature type="compositionally biased region" description="Low complexity" evidence="1">
    <location>
        <begin position="7"/>
        <end position="20"/>
    </location>
</feature>
<dbReference type="KEGG" id="ote:Oter_3604"/>
<gene>
    <name evidence="2" type="ordered locus">Oter_3604</name>
</gene>
<keyword evidence="3" id="KW-1185">Reference proteome</keyword>
<organism evidence="2 3">
    <name type="scientific">Opitutus terrae (strain DSM 11246 / JCM 15787 / PB90-1)</name>
    <dbReference type="NCBI Taxonomy" id="452637"/>
    <lineage>
        <taxon>Bacteria</taxon>
        <taxon>Pseudomonadati</taxon>
        <taxon>Verrucomicrobiota</taxon>
        <taxon>Opitutia</taxon>
        <taxon>Opitutales</taxon>
        <taxon>Opitutaceae</taxon>
        <taxon>Opitutus</taxon>
    </lineage>
</organism>
<sequence length="116" mass="12580">MSGKRQLSAGSRARLRGSAAVPGRTVPGRGGLPAVASGGGRVPPVNLNHGRDARATTTPPADLRPRLNRAWHLAHRMPPRATLEQRLAWHAAHLRHCACREPSPSLLELMREHGYL</sequence>
<feature type="region of interest" description="Disordered" evidence="1">
    <location>
        <begin position="1"/>
        <end position="63"/>
    </location>
</feature>
<name>B1ZWC9_OPITP</name>
<reference evidence="2 3" key="1">
    <citation type="journal article" date="2011" name="J. Bacteriol.">
        <title>Genome sequence of the verrucomicrobium Opitutus terrae PB90-1, an abundant inhabitant of rice paddy soil ecosystems.</title>
        <authorList>
            <person name="van Passel M.W."/>
            <person name="Kant R."/>
            <person name="Palva A."/>
            <person name="Copeland A."/>
            <person name="Lucas S."/>
            <person name="Lapidus A."/>
            <person name="Glavina del Rio T."/>
            <person name="Pitluck S."/>
            <person name="Goltsman E."/>
            <person name="Clum A."/>
            <person name="Sun H."/>
            <person name="Schmutz J."/>
            <person name="Larimer F.W."/>
            <person name="Land M.L."/>
            <person name="Hauser L."/>
            <person name="Kyrpides N."/>
            <person name="Mikhailova N."/>
            <person name="Richardson P.P."/>
            <person name="Janssen P.H."/>
            <person name="de Vos W.M."/>
            <person name="Smidt H."/>
        </authorList>
    </citation>
    <scope>NUCLEOTIDE SEQUENCE [LARGE SCALE GENOMIC DNA]</scope>
    <source>
        <strain evidence="3">DSM 11246 / JCM 15787 / PB90-1</strain>
    </source>
</reference>
<protein>
    <submittedName>
        <fullName evidence="2">Uncharacterized protein</fullName>
    </submittedName>
</protein>